<evidence type="ECO:0000256" key="1">
    <source>
        <dbReference type="SAM" id="Phobius"/>
    </source>
</evidence>
<name>A0ABS6SJ07_9SPHN</name>
<accession>A0ABS6SJ07</accession>
<feature type="transmembrane region" description="Helical" evidence="1">
    <location>
        <begin position="145"/>
        <end position="165"/>
    </location>
</feature>
<keyword evidence="1" id="KW-1133">Transmembrane helix</keyword>
<sequence length="187" mass="19924">MRSFADLLTIYRIAAAPVVAGVALAGVRDAFFILLIISIATDAADGPISRWMGTASRRGARLDTIADALTTIAALLGLYIFERATLQPDIGWLYAFLATYTAAAIACLAKFGVLPAYHLYLSKLSAVLAALFIVFLYAAGYSREFLIAVFAVGIAANLESIIATLRLRQFRADIGSVFLIRGRGAGA</sequence>
<organism evidence="2 3">
    <name type="scientific">Erythrobacter ani</name>
    <dbReference type="NCBI Taxonomy" id="2827235"/>
    <lineage>
        <taxon>Bacteria</taxon>
        <taxon>Pseudomonadati</taxon>
        <taxon>Pseudomonadota</taxon>
        <taxon>Alphaproteobacteria</taxon>
        <taxon>Sphingomonadales</taxon>
        <taxon>Erythrobacteraceae</taxon>
        <taxon>Erythrobacter/Porphyrobacter group</taxon>
        <taxon>Erythrobacter</taxon>
    </lineage>
</organism>
<dbReference type="InterPro" id="IPR000462">
    <property type="entry name" value="CDP-OH_P_trans"/>
</dbReference>
<gene>
    <name evidence="2" type="ORF">KCG45_01640</name>
</gene>
<dbReference type="Pfam" id="PF01066">
    <property type="entry name" value="CDP-OH_P_transf"/>
    <property type="match status" value="1"/>
</dbReference>
<evidence type="ECO:0000313" key="2">
    <source>
        <dbReference type="EMBL" id="MBV7264876.1"/>
    </source>
</evidence>
<keyword evidence="1" id="KW-0472">Membrane</keyword>
<dbReference type="RefSeq" id="WP_218315404.1">
    <property type="nucleotide sequence ID" value="NZ_JAGSPB010000001.1"/>
</dbReference>
<proteinExistence type="predicted"/>
<protein>
    <submittedName>
        <fullName evidence="2">CDP-alcohol phosphatidyltransferase family protein</fullName>
    </submittedName>
</protein>
<dbReference type="Proteomes" id="UP000699975">
    <property type="component" value="Unassembled WGS sequence"/>
</dbReference>
<keyword evidence="1" id="KW-0812">Transmembrane</keyword>
<feature type="transmembrane region" description="Helical" evidence="1">
    <location>
        <begin position="93"/>
        <end position="113"/>
    </location>
</feature>
<dbReference type="EMBL" id="JAGSPB010000001">
    <property type="protein sequence ID" value="MBV7264876.1"/>
    <property type="molecule type" value="Genomic_DNA"/>
</dbReference>
<keyword evidence="3" id="KW-1185">Reference proteome</keyword>
<evidence type="ECO:0000313" key="3">
    <source>
        <dbReference type="Proteomes" id="UP000699975"/>
    </source>
</evidence>
<comment type="caution">
    <text evidence="2">The sequence shown here is derived from an EMBL/GenBank/DDBJ whole genome shotgun (WGS) entry which is preliminary data.</text>
</comment>
<reference evidence="2 3" key="1">
    <citation type="submission" date="2021-04" db="EMBL/GenBank/DDBJ databases">
        <authorList>
            <person name="Pira H."/>
            <person name="Risdian C."/>
            <person name="Wink J."/>
        </authorList>
    </citation>
    <scope>NUCLEOTIDE SEQUENCE [LARGE SCALE GENOMIC DNA]</scope>
    <source>
        <strain evidence="2 3">WH131</strain>
    </source>
</reference>
<feature type="transmembrane region" description="Helical" evidence="1">
    <location>
        <begin position="120"/>
        <end position="139"/>
    </location>
</feature>
<feature type="transmembrane region" description="Helical" evidence="1">
    <location>
        <begin position="60"/>
        <end position="81"/>
    </location>
</feature>